<dbReference type="OrthoDB" id="29661at2759"/>
<feature type="transmembrane region" description="Helical" evidence="1">
    <location>
        <begin position="49"/>
        <end position="67"/>
    </location>
</feature>
<feature type="transmembrane region" description="Helical" evidence="1">
    <location>
        <begin position="165"/>
        <end position="183"/>
    </location>
</feature>
<proteinExistence type="predicted"/>
<dbReference type="GO" id="GO:0098554">
    <property type="term" value="C:cytoplasmic side of endoplasmic reticulum membrane"/>
    <property type="evidence" value="ECO:0007669"/>
    <property type="project" value="TreeGrafter"/>
</dbReference>
<dbReference type="GO" id="GO:0033619">
    <property type="term" value="P:membrane protein proteolysis"/>
    <property type="evidence" value="ECO:0007669"/>
    <property type="project" value="TreeGrafter"/>
</dbReference>
<comment type="caution">
    <text evidence="2">The sequence shown here is derived from an EMBL/GenBank/DDBJ whole genome shotgun (WGS) entry which is preliminary data.</text>
</comment>
<feature type="transmembrane region" description="Helical" evidence="1">
    <location>
        <begin position="138"/>
        <end position="159"/>
    </location>
</feature>
<dbReference type="Pfam" id="PF04258">
    <property type="entry name" value="Peptidase_A22B"/>
    <property type="match status" value="1"/>
</dbReference>
<evidence type="ECO:0000256" key="1">
    <source>
        <dbReference type="SAM" id="Phobius"/>
    </source>
</evidence>
<reference evidence="2" key="1">
    <citation type="submission" date="2013-04" db="EMBL/GenBank/DDBJ databases">
        <authorList>
            <person name="Qu J."/>
            <person name="Murali S.C."/>
            <person name="Bandaranaike D."/>
            <person name="Bellair M."/>
            <person name="Blankenburg K."/>
            <person name="Chao H."/>
            <person name="Dinh H."/>
            <person name="Doddapaneni H."/>
            <person name="Downs B."/>
            <person name="Dugan-Rocha S."/>
            <person name="Elkadiri S."/>
            <person name="Gnanaolivu R.D."/>
            <person name="Hernandez B."/>
            <person name="Javaid M."/>
            <person name="Jayaseelan J.C."/>
            <person name="Lee S."/>
            <person name="Li M."/>
            <person name="Ming W."/>
            <person name="Munidasa M."/>
            <person name="Muniz J."/>
            <person name="Nguyen L."/>
            <person name="Ongeri F."/>
            <person name="Osuji N."/>
            <person name="Pu L.-L."/>
            <person name="Puazo M."/>
            <person name="Qu C."/>
            <person name="Quiroz J."/>
            <person name="Raj R."/>
            <person name="Weissenberger G."/>
            <person name="Xin Y."/>
            <person name="Zou X."/>
            <person name="Han Y."/>
            <person name="Richards S."/>
            <person name="Worley K."/>
            <person name="Muzny D."/>
            <person name="Gibbs R."/>
        </authorList>
    </citation>
    <scope>NUCLEOTIDE SEQUENCE</scope>
    <source>
        <strain evidence="2">Sampled in the wild</strain>
    </source>
</reference>
<name>A0A8K0KIB1_LADFU</name>
<dbReference type="PANTHER" id="PTHR12174:SF22">
    <property type="entry name" value="SIGNAL PEPTIDE PEPTIDASE-LIKE 3"/>
    <property type="match status" value="1"/>
</dbReference>
<keyword evidence="1" id="KW-0472">Membrane</keyword>
<keyword evidence="1" id="KW-1133">Transmembrane helix</keyword>
<keyword evidence="3" id="KW-1185">Reference proteome</keyword>
<evidence type="ECO:0000313" key="3">
    <source>
        <dbReference type="Proteomes" id="UP000792457"/>
    </source>
</evidence>
<dbReference type="GO" id="GO:0006465">
    <property type="term" value="P:signal peptide processing"/>
    <property type="evidence" value="ECO:0007669"/>
    <property type="project" value="TreeGrafter"/>
</dbReference>
<dbReference type="Proteomes" id="UP000792457">
    <property type="component" value="Unassembled WGS sequence"/>
</dbReference>
<sequence length="324" mass="37021">MVAYLNQWSLNMEQEAQEREKEKERAKLVAGGSGGVADSNVQTLDTMQALCLPLGASISLLVMFFFFDSMQMLFAICTATDFYNELPKNKRLLSFYIMIIATVALAFLLLPMCQYVIRPCSDGKKISFGVCGRFTGAELLSFSLALFIVCIWVLTGHWLLMDGKYSNYIELLIMVYILINMILRELQLRIMFYFILLIFLGFNINAYLMCGDKLFDISLIYFQAHRLSEILIPKDFPRYRSKSLKVTFSHSLRPQLFPSRGQGPFCNTRPDHINNFEAYDNVVVLLPELSKGEVCALRNLKAALKYVFGKKFLEIGDHLLVHGL</sequence>
<gene>
    <name evidence="2" type="ORF">J437_LFUL006596</name>
</gene>
<reference evidence="2" key="2">
    <citation type="submission" date="2017-10" db="EMBL/GenBank/DDBJ databases">
        <title>Ladona fulva Genome sequencing and assembly.</title>
        <authorList>
            <person name="Murali S."/>
            <person name="Richards S."/>
            <person name="Bandaranaike D."/>
            <person name="Bellair M."/>
            <person name="Blankenburg K."/>
            <person name="Chao H."/>
            <person name="Dinh H."/>
            <person name="Doddapaneni H."/>
            <person name="Dugan-Rocha S."/>
            <person name="Elkadiri S."/>
            <person name="Gnanaolivu R."/>
            <person name="Hernandez B."/>
            <person name="Skinner E."/>
            <person name="Javaid M."/>
            <person name="Lee S."/>
            <person name="Li M."/>
            <person name="Ming W."/>
            <person name="Munidasa M."/>
            <person name="Muniz J."/>
            <person name="Nguyen L."/>
            <person name="Hughes D."/>
            <person name="Osuji N."/>
            <person name="Pu L.-L."/>
            <person name="Puazo M."/>
            <person name="Qu C."/>
            <person name="Quiroz J."/>
            <person name="Raj R."/>
            <person name="Weissenberger G."/>
            <person name="Xin Y."/>
            <person name="Zou X."/>
            <person name="Han Y."/>
            <person name="Worley K."/>
            <person name="Muzny D."/>
            <person name="Gibbs R."/>
        </authorList>
    </citation>
    <scope>NUCLEOTIDE SEQUENCE</scope>
    <source>
        <strain evidence="2">Sampled in the wild</strain>
    </source>
</reference>
<dbReference type="InterPro" id="IPR007369">
    <property type="entry name" value="Peptidase_A22B_SPP"/>
</dbReference>
<dbReference type="EMBL" id="KZ308844">
    <property type="protein sequence ID" value="KAG8234764.1"/>
    <property type="molecule type" value="Genomic_DNA"/>
</dbReference>
<dbReference type="AlphaFoldDB" id="A0A8K0KIB1"/>
<evidence type="ECO:0000313" key="2">
    <source>
        <dbReference type="EMBL" id="KAG8234764.1"/>
    </source>
</evidence>
<feature type="transmembrane region" description="Helical" evidence="1">
    <location>
        <begin position="190"/>
        <end position="209"/>
    </location>
</feature>
<feature type="transmembrane region" description="Helical" evidence="1">
    <location>
        <begin position="93"/>
        <end position="117"/>
    </location>
</feature>
<keyword evidence="1" id="KW-0812">Transmembrane</keyword>
<dbReference type="PANTHER" id="PTHR12174">
    <property type="entry name" value="SIGNAL PEPTIDE PEPTIDASE"/>
    <property type="match status" value="1"/>
</dbReference>
<dbReference type="GO" id="GO:0030660">
    <property type="term" value="C:Golgi-associated vesicle membrane"/>
    <property type="evidence" value="ECO:0007669"/>
    <property type="project" value="TreeGrafter"/>
</dbReference>
<organism evidence="2 3">
    <name type="scientific">Ladona fulva</name>
    <name type="common">Scarce chaser dragonfly</name>
    <name type="synonym">Libellula fulva</name>
    <dbReference type="NCBI Taxonomy" id="123851"/>
    <lineage>
        <taxon>Eukaryota</taxon>
        <taxon>Metazoa</taxon>
        <taxon>Ecdysozoa</taxon>
        <taxon>Arthropoda</taxon>
        <taxon>Hexapoda</taxon>
        <taxon>Insecta</taxon>
        <taxon>Pterygota</taxon>
        <taxon>Palaeoptera</taxon>
        <taxon>Odonata</taxon>
        <taxon>Epiprocta</taxon>
        <taxon>Anisoptera</taxon>
        <taxon>Libelluloidea</taxon>
        <taxon>Libellulidae</taxon>
        <taxon>Ladona</taxon>
    </lineage>
</organism>
<accession>A0A8K0KIB1</accession>
<dbReference type="GO" id="GO:0042500">
    <property type="term" value="F:aspartic endopeptidase activity, intramembrane cleaving"/>
    <property type="evidence" value="ECO:0007669"/>
    <property type="project" value="InterPro"/>
</dbReference>
<dbReference type="GO" id="GO:0098553">
    <property type="term" value="C:lumenal side of endoplasmic reticulum membrane"/>
    <property type="evidence" value="ECO:0007669"/>
    <property type="project" value="TreeGrafter"/>
</dbReference>
<protein>
    <submittedName>
        <fullName evidence="2">Uncharacterized protein</fullName>
    </submittedName>
</protein>